<proteinExistence type="predicted"/>
<sequence length="155" mass="16597">MDERTRSELFDPASAHQLVLARRPPIASAVHCVVSDVVWHEVVKLLRWAAADTGGATGLESGRWWRLAAACADLLRRLPSLSDELDEAWSPAPEVTVPGLDGAARVDLAAGRLLALLRSSDPVPLQWLAAEVDALGAAAISALADRDPWTLPELP</sequence>
<evidence type="ECO:0000313" key="2">
    <source>
        <dbReference type="Proteomes" id="UP000219482"/>
    </source>
</evidence>
<dbReference type="AlphaFoldDB" id="A0A286GTH7"/>
<protein>
    <submittedName>
        <fullName evidence="1">Uncharacterized protein</fullName>
    </submittedName>
</protein>
<dbReference type="Proteomes" id="UP000219482">
    <property type="component" value="Unassembled WGS sequence"/>
</dbReference>
<keyword evidence="2" id="KW-1185">Reference proteome</keyword>
<dbReference type="RefSeq" id="WP_099459151.1">
    <property type="nucleotide sequence ID" value="NZ_OCNK01000002.1"/>
</dbReference>
<accession>A0A286GTH7</accession>
<reference evidence="2" key="1">
    <citation type="submission" date="2017-09" db="EMBL/GenBank/DDBJ databases">
        <authorList>
            <person name="Varghese N."/>
            <person name="Submissions S."/>
        </authorList>
    </citation>
    <scope>NUCLEOTIDE SEQUENCE [LARGE SCALE GENOMIC DNA]</scope>
    <source>
        <strain evidence="2">DSM 44270</strain>
    </source>
</reference>
<evidence type="ECO:0000313" key="1">
    <source>
        <dbReference type="EMBL" id="SOD98274.1"/>
    </source>
</evidence>
<name>A0A286GTH7_9ACTN</name>
<dbReference type="EMBL" id="OCNK01000002">
    <property type="protein sequence ID" value="SOD98274.1"/>
    <property type="molecule type" value="Genomic_DNA"/>
</dbReference>
<organism evidence="1 2">
    <name type="scientific">Blastococcus haudaquaticus</name>
    <dbReference type="NCBI Taxonomy" id="1938745"/>
    <lineage>
        <taxon>Bacteria</taxon>
        <taxon>Bacillati</taxon>
        <taxon>Actinomycetota</taxon>
        <taxon>Actinomycetes</taxon>
        <taxon>Geodermatophilales</taxon>
        <taxon>Geodermatophilaceae</taxon>
        <taxon>Blastococcus</taxon>
    </lineage>
</organism>
<gene>
    <name evidence="1" type="ORF">SAMN06272739_1818</name>
</gene>